<reference evidence="3 4" key="1">
    <citation type="submission" date="2017-08" db="EMBL/GenBank/DDBJ databases">
        <title>Acidophilic green algal genome provides insights into adaptation to an acidic environment.</title>
        <authorList>
            <person name="Hirooka S."/>
            <person name="Hirose Y."/>
            <person name="Kanesaki Y."/>
            <person name="Higuchi S."/>
            <person name="Fujiwara T."/>
            <person name="Onuma R."/>
            <person name="Era A."/>
            <person name="Ohbayashi R."/>
            <person name="Uzuka A."/>
            <person name="Nozaki H."/>
            <person name="Yoshikawa H."/>
            <person name="Miyagishima S.Y."/>
        </authorList>
    </citation>
    <scope>NUCLEOTIDE SEQUENCE [LARGE SCALE GENOMIC DNA]</scope>
    <source>
        <strain evidence="3 4">NIES-2499</strain>
    </source>
</reference>
<organism evidence="3 4">
    <name type="scientific">Chlamydomonas eustigma</name>
    <dbReference type="NCBI Taxonomy" id="1157962"/>
    <lineage>
        <taxon>Eukaryota</taxon>
        <taxon>Viridiplantae</taxon>
        <taxon>Chlorophyta</taxon>
        <taxon>core chlorophytes</taxon>
        <taxon>Chlorophyceae</taxon>
        <taxon>CS clade</taxon>
        <taxon>Chlamydomonadales</taxon>
        <taxon>Chlamydomonadaceae</taxon>
        <taxon>Chlamydomonas</taxon>
    </lineage>
</organism>
<name>A0A250WU53_9CHLO</name>
<feature type="transmembrane region" description="Helical" evidence="2">
    <location>
        <begin position="89"/>
        <end position="111"/>
    </location>
</feature>
<dbReference type="PANTHER" id="PTHR36042:SF1">
    <property type="entry name" value="OS05G0490900 PROTEIN"/>
    <property type="match status" value="1"/>
</dbReference>
<feature type="transmembrane region" description="Helical" evidence="2">
    <location>
        <begin position="126"/>
        <end position="147"/>
    </location>
</feature>
<dbReference type="STRING" id="1157962.A0A250WU53"/>
<proteinExistence type="predicted"/>
<gene>
    <name evidence="3" type="ORF">CEUSTIGMA_g1806.t1</name>
</gene>
<protein>
    <submittedName>
        <fullName evidence="3">Uncharacterized protein</fullName>
    </submittedName>
</protein>
<dbReference type="Proteomes" id="UP000232323">
    <property type="component" value="Unassembled WGS sequence"/>
</dbReference>
<evidence type="ECO:0000313" key="3">
    <source>
        <dbReference type="EMBL" id="GAX74357.1"/>
    </source>
</evidence>
<keyword evidence="2" id="KW-0472">Membrane</keyword>
<feature type="compositionally biased region" description="Low complexity" evidence="1">
    <location>
        <begin position="52"/>
        <end position="61"/>
    </location>
</feature>
<accession>A0A250WU53</accession>
<keyword evidence="2" id="KW-0812">Transmembrane</keyword>
<sequence length="167" mass="18204">MNSLRAVKTCKVFCPAAPFRPYAPQLKGLYGLPPNRRQGSGPVRAEHEGSRSEASNSTSSSQEDEPVWIRRERERKLHAQDGCAGGLPWGLYLLASALTAIAAVGCIFEYVDGNAFFGLIQPDSPAWAPVLLTLAITGFPSAGYLFITGVNKFNEEADRQNRLDGYK</sequence>
<evidence type="ECO:0000313" key="4">
    <source>
        <dbReference type="Proteomes" id="UP000232323"/>
    </source>
</evidence>
<comment type="caution">
    <text evidence="3">The sequence shown here is derived from an EMBL/GenBank/DDBJ whole genome shotgun (WGS) entry which is preliminary data.</text>
</comment>
<dbReference type="PANTHER" id="PTHR36042">
    <property type="entry name" value="OS05G0490900 PROTEIN"/>
    <property type="match status" value="1"/>
</dbReference>
<dbReference type="AlphaFoldDB" id="A0A250WU53"/>
<dbReference type="EMBL" id="BEGY01000007">
    <property type="protein sequence ID" value="GAX74357.1"/>
    <property type="molecule type" value="Genomic_DNA"/>
</dbReference>
<evidence type="ECO:0000256" key="1">
    <source>
        <dbReference type="SAM" id="MobiDB-lite"/>
    </source>
</evidence>
<keyword evidence="4" id="KW-1185">Reference proteome</keyword>
<keyword evidence="2" id="KW-1133">Transmembrane helix</keyword>
<evidence type="ECO:0000256" key="2">
    <source>
        <dbReference type="SAM" id="Phobius"/>
    </source>
</evidence>
<dbReference type="OrthoDB" id="2013891at2759"/>
<feature type="region of interest" description="Disordered" evidence="1">
    <location>
        <begin position="31"/>
        <end position="67"/>
    </location>
</feature>